<evidence type="ECO:0000313" key="3">
    <source>
        <dbReference type="Proteomes" id="UP000006038"/>
    </source>
</evidence>
<accession>J3LHL3</accession>
<keyword evidence="1" id="KW-0732">Signal</keyword>
<organism evidence="2">
    <name type="scientific">Oryza brachyantha</name>
    <name type="common">malo sina</name>
    <dbReference type="NCBI Taxonomy" id="4533"/>
    <lineage>
        <taxon>Eukaryota</taxon>
        <taxon>Viridiplantae</taxon>
        <taxon>Streptophyta</taxon>
        <taxon>Embryophyta</taxon>
        <taxon>Tracheophyta</taxon>
        <taxon>Spermatophyta</taxon>
        <taxon>Magnoliopsida</taxon>
        <taxon>Liliopsida</taxon>
        <taxon>Poales</taxon>
        <taxon>Poaceae</taxon>
        <taxon>BOP clade</taxon>
        <taxon>Oryzoideae</taxon>
        <taxon>Oryzeae</taxon>
        <taxon>Oryzinae</taxon>
        <taxon>Oryza</taxon>
    </lineage>
</organism>
<dbReference type="OMA" id="DECIGRK"/>
<dbReference type="AlphaFoldDB" id="J3LHL3"/>
<dbReference type="Gramene" id="OB02G41300.1">
    <property type="protein sequence ID" value="OB02G41300.1"/>
    <property type="gene ID" value="OB02G41300"/>
</dbReference>
<protein>
    <recommendedName>
        <fullName evidence="4">Knottin scorpion toxin-like domain-containing protein</fullName>
    </recommendedName>
</protein>
<name>J3LHL3_ORYBR</name>
<feature type="chain" id="PRO_5003772682" description="Knottin scorpion toxin-like domain-containing protein" evidence="1">
    <location>
        <begin position="24"/>
        <end position="89"/>
    </location>
</feature>
<dbReference type="EnsemblPlants" id="OB02G41300.1">
    <property type="protein sequence ID" value="OB02G41300.1"/>
    <property type="gene ID" value="OB02G41300"/>
</dbReference>
<feature type="signal peptide" evidence="1">
    <location>
        <begin position="1"/>
        <end position="23"/>
    </location>
</feature>
<dbReference type="Proteomes" id="UP000006038">
    <property type="component" value="Unassembled WGS sequence"/>
</dbReference>
<sequence length="89" mass="9572">MKTSQLIALFFAALAFVVIVAEATSSDSDGMKSGCTSQVILNVECQRCFSECVREYSYGIGTCISEQTCNCVYDCSFSPPKASPPPQLP</sequence>
<evidence type="ECO:0000256" key="1">
    <source>
        <dbReference type="SAM" id="SignalP"/>
    </source>
</evidence>
<reference evidence="2" key="1">
    <citation type="submission" date="2013-04" db="UniProtKB">
        <authorList>
            <consortium name="EnsemblPlants"/>
        </authorList>
    </citation>
    <scope>IDENTIFICATION</scope>
</reference>
<proteinExistence type="predicted"/>
<evidence type="ECO:0008006" key="4">
    <source>
        <dbReference type="Google" id="ProtNLM"/>
    </source>
</evidence>
<dbReference type="HOGENOM" id="CLU_165044_0_0_1"/>
<evidence type="ECO:0000313" key="2">
    <source>
        <dbReference type="EnsemblPlants" id="OB02G41300.1"/>
    </source>
</evidence>
<keyword evidence="3" id="KW-1185">Reference proteome</keyword>